<dbReference type="FunFam" id="3.40.50.720:FF:000045">
    <property type="entry name" value="1-deoxy-D-xylulose 5-phosphate reductoisomerase"/>
    <property type="match status" value="1"/>
</dbReference>
<evidence type="ECO:0000256" key="5">
    <source>
        <dbReference type="ARBA" id="ARBA00023002"/>
    </source>
</evidence>
<dbReference type="Pfam" id="PF02670">
    <property type="entry name" value="DXP_reductoisom"/>
    <property type="match status" value="1"/>
</dbReference>
<evidence type="ECO:0000259" key="10">
    <source>
        <dbReference type="Pfam" id="PF02670"/>
    </source>
</evidence>
<dbReference type="SUPFAM" id="SSF69055">
    <property type="entry name" value="1-deoxy-D-xylulose-5-phosphate reductoisomerase, C-terminal domain"/>
    <property type="match status" value="1"/>
</dbReference>
<keyword evidence="13" id="KW-0413">Isomerase</keyword>
<feature type="binding site" evidence="9">
    <location>
        <position position="151"/>
    </location>
    <ligand>
        <name>1-deoxy-D-xylulose 5-phosphate</name>
        <dbReference type="ChEBI" id="CHEBI:57792"/>
    </ligand>
</feature>
<dbReference type="Gene3D" id="3.40.50.720">
    <property type="entry name" value="NAD(P)-binding Rossmann-like Domain"/>
    <property type="match status" value="1"/>
</dbReference>
<dbReference type="InterPro" id="IPR036169">
    <property type="entry name" value="DXPR_C_sf"/>
</dbReference>
<feature type="binding site" evidence="9">
    <location>
        <position position="123"/>
    </location>
    <ligand>
        <name>NADPH</name>
        <dbReference type="ChEBI" id="CHEBI:57783"/>
    </ligand>
</feature>
<organism evidence="13 14">
    <name type="scientific">Allopontixanthobacter sediminis</name>
    <dbReference type="NCBI Taxonomy" id="1689985"/>
    <lineage>
        <taxon>Bacteria</taxon>
        <taxon>Pseudomonadati</taxon>
        <taxon>Pseudomonadota</taxon>
        <taxon>Alphaproteobacteria</taxon>
        <taxon>Sphingomonadales</taxon>
        <taxon>Erythrobacteraceae</taxon>
        <taxon>Allopontixanthobacter</taxon>
    </lineage>
</organism>
<dbReference type="InterPro" id="IPR013644">
    <property type="entry name" value="DXP_reductoisomerase_C"/>
</dbReference>
<feature type="binding site" evidence="9">
    <location>
        <position position="15"/>
    </location>
    <ligand>
        <name>NADPH</name>
        <dbReference type="ChEBI" id="CHEBI:57783"/>
    </ligand>
</feature>
<keyword evidence="5 9" id="KW-0560">Oxidoreductase</keyword>
<keyword evidence="14" id="KW-1185">Reference proteome</keyword>
<dbReference type="SUPFAM" id="SSF55347">
    <property type="entry name" value="Glyceraldehyde-3-phosphate dehydrogenase-like, C-terminal domain"/>
    <property type="match status" value="1"/>
</dbReference>
<protein>
    <recommendedName>
        <fullName evidence="9">1-deoxy-D-xylulose 5-phosphate reductoisomerase</fullName>
        <shortName evidence="9">DXP reductoisomerase</shortName>
        <ecNumber evidence="9">1.1.1.267</ecNumber>
    </recommendedName>
    <alternativeName>
        <fullName evidence="9">1-deoxyxylulose-5-phosphate reductoisomerase</fullName>
    </alternativeName>
    <alternativeName>
        <fullName evidence="9">2-C-methyl-D-erythritol 4-phosphate synthase</fullName>
    </alternativeName>
</protein>
<evidence type="ECO:0000256" key="6">
    <source>
        <dbReference type="ARBA" id="ARBA00023211"/>
    </source>
</evidence>
<feature type="binding site" evidence="9">
    <location>
        <position position="198"/>
    </location>
    <ligand>
        <name>1-deoxy-D-xylulose 5-phosphate</name>
        <dbReference type="ChEBI" id="CHEBI:57792"/>
    </ligand>
</feature>
<feature type="binding site" evidence="9">
    <location>
        <position position="13"/>
    </location>
    <ligand>
        <name>NADPH</name>
        <dbReference type="ChEBI" id="CHEBI:57783"/>
    </ligand>
</feature>
<sequence>MSKRSISILGATGSVGASTLDLVRRNPEAWRVSALTANCSAQELAVLAREFSAEIAVVSDESCLPELREALAGSGVEAAGGVTALCEAAARPVDVTIAAIVGCAGLAPTMAAIETGGTIALANKEALVSAGDVMTAAIARTGATLLPVDSEHNAIFQCLQGNDVAEVRWITLTASGGPFRTWTAEQLAAATPEQAVAHPNWDMGAKISVDSATMMNKGLEFIEAHHLFPVGLDRLRIVIHPQSVIHSMVEYRDGSTLAQLGPSDMRVPIASCLAWPKRMDTPCTPLDLPAIGELSFFTPDEQLFPATRLAREAARAGGAAPAVLNAANEIAVAAFLAGKIGFTNIAVLVEQALNQEIPPAPATLEDVLAVDRQARHRAAQLLESC</sequence>
<feature type="binding site" evidence="9">
    <location>
        <position position="151"/>
    </location>
    <ligand>
        <name>Mn(2+)</name>
        <dbReference type="ChEBI" id="CHEBI:29035"/>
    </ligand>
</feature>
<dbReference type="AlphaFoldDB" id="A0A845AY62"/>
<evidence type="ECO:0000256" key="9">
    <source>
        <dbReference type="HAMAP-Rule" id="MF_00183"/>
    </source>
</evidence>
<feature type="binding site" evidence="9">
    <location>
        <position position="150"/>
    </location>
    <ligand>
        <name>1-deoxy-D-xylulose 5-phosphate</name>
        <dbReference type="ChEBI" id="CHEBI:57792"/>
    </ligand>
</feature>
<feature type="binding site" evidence="9">
    <location>
        <position position="149"/>
    </location>
    <ligand>
        <name>Mn(2+)</name>
        <dbReference type="ChEBI" id="CHEBI:29035"/>
    </ligand>
</feature>
<name>A0A845AY62_9SPHN</name>
<feature type="binding site" evidence="9">
    <location>
        <position position="204"/>
    </location>
    <ligand>
        <name>NADPH</name>
        <dbReference type="ChEBI" id="CHEBI:57783"/>
    </ligand>
</feature>
<evidence type="ECO:0000313" key="13">
    <source>
        <dbReference type="EMBL" id="MXP43941.1"/>
    </source>
</evidence>
<comment type="similarity">
    <text evidence="2 9">Belongs to the DXR family.</text>
</comment>
<dbReference type="EMBL" id="WTYL01000001">
    <property type="protein sequence ID" value="MXP43941.1"/>
    <property type="molecule type" value="Genomic_DNA"/>
</dbReference>
<dbReference type="GO" id="GO:0016853">
    <property type="term" value="F:isomerase activity"/>
    <property type="evidence" value="ECO:0007669"/>
    <property type="project" value="UniProtKB-KW"/>
</dbReference>
<keyword evidence="6 9" id="KW-0464">Manganese</keyword>
<dbReference type="InterPro" id="IPR036291">
    <property type="entry name" value="NAD(P)-bd_dom_sf"/>
</dbReference>
<feature type="domain" description="DXP reductoisomerase C-terminal" evidence="12">
    <location>
        <begin position="260"/>
        <end position="376"/>
    </location>
</feature>
<keyword evidence="4 9" id="KW-0521">NADP</keyword>
<feature type="domain" description="1-deoxy-D-xylulose 5-phosphate reductoisomerase N-terminal" evidence="10">
    <location>
        <begin position="6"/>
        <end position="131"/>
    </location>
</feature>
<dbReference type="UniPathway" id="UPA00056">
    <property type="reaction ID" value="UER00092"/>
</dbReference>
<dbReference type="HAMAP" id="MF_00183">
    <property type="entry name" value="DXP_reductoisom"/>
    <property type="match status" value="1"/>
</dbReference>
<evidence type="ECO:0000259" key="11">
    <source>
        <dbReference type="Pfam" id="PF08436"/>
    </source>
</evidence>
<evidence type="ECO:0000256" key="3">
    <source>
        <dbReference type="ARBA" id="ARBA00022723"/>
    </source>
</evidence>
<dbReference type="Pfam" id="PF13288">
    <property type="entry name" value="DXPR_C"/>
    <property type="match status" value="1"/>
</dbReference>
<keyword evidence="9" id="KW-0460">Magnesium</keyword>
<feature type="binding site" evidence="9">
    <location>
        <position position="216"/>
    </location>
    <ligand>
        <name>1-deoxy-D-xylulose 5-phosphate</name>
        <dbReference type="ChEBI" id="CHEBI:57792"/>
    </ligand>
</feature>
<keyword evidence="7 9" id="KW-0414">Isoprene biosynthesis</keyword>
<evidence type="ECO:0000256" key="7">
    <source>
        <dbReference type="ARBA" id="ARBA00023229"/>
    </source>
</evidence>
<feature type="domain" description="1-deoxy-D-xylulose 5-phosphate reductoisomerase C-terminal" evidence="11">
    <location>
        <begin position="145"/>
        <end position="228"/>
    </location>
</feature>
<evidence type="ECO:0000256" key="1">
    <source>
        <dbReference type="ARBA" id="ARBA00005094"/>
    </source>
</evidence>
<dbReference type="RefSeq" id="WP_160755488.1">
    <property type="nucleotide sequence ID" value="NZ_WTYL01000001.1"/>
</dbReference>
<comment type="caution">
    <text evidence="13">The sequence shown here is derived from an EMBL/GenBank/DDBJ whole genome shotgun (WGS) entry which is preliminary data.</text>
</comment>
<dbReference type="GO" id="GO:0070402">
    <property type="term" value="F:NADPH binding"/>
    <property type="evidence" value="ECO:0007669"/>
    <property type="project" value="InterPro"/>
</dbReference>
<evidence type="ECO:0000313" key="14">
    <source>
        <dbReference type="Proteomes" id="UP000431922"/>
    </source>
</evidence>
<keyword evidence="3 9" id="KW-0479">Metal-binding</keyword>
<evidence type="ECO:0000256" key="8">
    <source>
        <dbReference type="ARBA" id="ARBA00048543"/>
    </source>
</evidence>
<dbReference type="GO" id="GO:0030604">
    <property type="term" value="F:1-deoxy-D-xylulose-5-phosphate reductoisomerase activity"/>
    <property type="evidence" value="ECO:0007669"/>
    <property type="project" value="UniProtKB-UniRule"/>
</dbReference>
<dbReference type="NCBIfam" id="TIGR00243">
    <property type="entry name" value="Dxr"/>
    <property type="match status" value="1"/>
</dbReference>
<dbReference type="EC" id="1.1.1.267" evidence="9"/>
<comment type="function">
    <text evidence="9">Catalyzes the NADPH-dependent rearrangement and reduction of 1-deoxy-D-xylulose-5-phosphate (DXP) to 2-C-methyl-D-erythritol 4-phosphate (MEP).</text>
</comment>
<comment type="cofactor">
    <cofactor evidence="9">
        <name>Mg(2+)</name>
        <dbReference type="ChEBI" id="CHEBI:18420"/>
    </cofactor>
    <cofactor evidence="9">
        <name>Mn(2+)</name>
        <dbReference type="ChEBI" id="CHEBI:29035"/>
    </cofactor>
</comment>
<dbReference type="InterPro" id="IPR003821">
    <property type="entry name" value="DXP_reductoisomerase"/>
</dbReference>
<dbReference type="PANTHER" id="PTHR30525">
    <property type="entry name" value="1-DEOXY-D-XYLULOSE 5-PHOSPHATE REDUCTOISOMERASE"/>
    <property type="match status" value="1"/>
</dbReference>
<dbReference type="GO" id="GO:0051484">
    <property type="term" value="P:isopentenyl diphosphate biosynthetic process, methylerythritol 4-phosphate pathway involved in terpenoid biosynthetic process"/>
    <property type="evidence" value="ECO:0007669"/>
    <property type="project" value="TreeGrafter"/>
</dbReference>
<feature type="binding site" evidence="9">
    <location>
        <position position="211"/>
    </location>
    <ligand>
        <name>1-deoxy-D-xylulose 5-phosphate</name>
        <dbReference type="ChEBI" id="CHEBI:57792"/>
    </ligand>
</feature>
<dbReference type="PANTHER" id="PTHR30525:SF0">
    <property type="entry name" value="1-DEOXY-D-XYLULOSE 5-PHOSPHATE REDUCTOISOMERASE, CHLOROPLASTIC"/>
    <property type="match status" value="1"/>
</dbReference>
<dbReference type="Proteomes" id="UP000431922">
    <property type="component" value="Unassembled WGS sequence"/>
</dbReference>
<feature type="binding site" evidence="9">
    <location>
        <position position="220"/>
    </location>
    <ligand>
        <name>Mn(2+)</name>
        <dbReference type="ChEBI" id="CHEBI:29035"/>
    </ligand>
</feature>
<dbReference type="Pfam" id="PF08436">
    <property type="entry name" value="DXP_redisom_C"/>
    <property type="match status" value="1"/>
</dbReference>
<feature type="binding site" evidence="9">
    <location>
        <position position="12"/>
    </location>
    <ligand>
        <name>NADPH</name>
        <dbReference type="ChEBI" id="CHEBI:57783"/>
    </ligand>
</feature>
<feature type="binding site" evidence="9">
    <location>
        <position position="125"/>
    </location>
    <ligand>
        <name>NADPH</name>
        <dbReference type="ChEBI" id="CHEBI:57783"/>
    </ligand>
</feature>
<dbReference type="OrthoDB" id="9806546at2"/>
<comment type="pathway">
    <text evidence="1 9">Isoprenoid biosynthesis; isopentenyl diphosphate biosynthesis via DXP pathway; isopentenyl diphosphate from 1-deoxy-D-xylulose 5-phosphate: step 1/6.</text>
</comment>
<gene>
    <name evidence="9" type="primary">dxr</name>
    <name evidence="13" type="ORF">GRI65_05665</name>
</gene>
<dbReference type="PIRSF" id="PIRSF006205">
    <property type="entry name" value="Dxp_reductismrs"/>
    <property type="match status" value="1"/>
</dbReference>
<proteinExistence type="inferred from homology"/>
<reference evidence="13 14" key="1">
    <citation type="submission" date="2019-12" db="EMBL/GenBank/DDBJ databases">
        <title>Genomic-based taxomic classification of the family Erythrobacteraceae.</title>
        <authorList>
            <person name="Xu L."/>
        </authorList>
    </citation>
    <scope>NUCLEOTIDE SEQUENCE [LARGE SCALE GENOMIC DNA]</scope>
    <source>
        <strain evidence="13 14">KCTC 42453</strain>
    </source>
</reference>
<dbReference type="InterPro" id="IPR026877">
    <property type="entry name" value="DXPR_C"/>
</dbReference>
<feature type="binding site" evidence="9">
    <location>
        <position position="124"/>
    </location>
    <ligand>
        <name>1-deoxy-D-xylulose 5-phosphate</name>
        <dbReference type="ChEBI" id="CHEBI:57792"/>
    </ligand>
</feature>
<comment type="catalytic activity">
    <reaction evidence="8">
        <text>2-C-methyl-D-erythritol 4-phosphate + NADP(+) = 1-deoxy-D-xylulose 5-phosphate + NADPH + H(+)</text>
        <dbReference type="Rhea" id="RHEA:13717"/>
        <dbReference type="ChEBI" id="CHEBI:15378"/>
        <dbReference type="ChEBI" id="CHEBI:57783"/>
        <dbReference type="ChEBI" id="CHEBI:57792"/>
        <dbReference type="ChEBI" id="CHEBI:58262"/>
        <dbReference type="ChEBI" id="CHEBI:58349"/>
        <dbReference type="EC" id="1.1.1.267"/>
    </reaction>
    <physiologicalReaction direction="right-to-left" evidence="8">
        <dbReference type="Rhea" id="RHEA:13719"/>
    </physiologicalReaction>
</comment>
<feature type="binding site" evidence="9">
    <location>
        <position position="14"/>
    </location>
    <ligand>
        <name>NADPH</name>
        <dbReference type="ChEBI" id="CHEBI:57783"/>
    </ligand>
</feature>
<dbReference type="GO" id="GO:0030145">
    <property type="term" value="F:manganese ion binding"/>
    <property type="evidence" value="ECO:0007669"/>
    <property type="project" value="TreeGrafter"/>
</dbReference>
<feature type="binding site" evidence="9">
    <location>
        <position position="220"/>
    </location>
    <ligand>
        <name>1-deoxy-D-xylulose 5-phosphate</name>
        <dbReference type="ChEBI" id="CHEBI:57792"/>
    </ligand>
</feature>
<dbReference type="NCBIfam" id="NF009114">
    <property type="entry name" value="PRK12464.1"/>
    <property type="match status" value="1"/>
</dbReference>
<accession>A0A845AY62</accession>
<feature type="binding site" evidence="9">
    <location>
        <position position="217"/>
    </location>
    <ligand>
        <name>1-deoxy-D-xylulose 5-phosphate</name>
        <dbReference type="ChEBI" id="CHEBI:57792"/>
    </ligand>
</feature>
<comment type="caution">
    <text evidence="9">Lacks conserved residue(s) required for the propagation of feature annotation.</text>
</comment>
<evidence type="ECO:0000256" key="2">
    <source>
        <dbReference type="ARBA" id="ARBA00006825"/>
    </source>
</evidence>
<evidence type="ECO:0000256" key="4">
    <source>
        <dbReference type="ARBA" id="ARBA00022857"/>
    </source>
</evidence>
<evidence type="ECO:0000259" key="12">
    <source>
        <dbReference type="Pfam" id="PF13288"/>
    </source>
</evidence>
<dbReference type="InterPro" id="IPR013512">
    <property type="entry name" value="DXP_reductoisomerase_N"/>
</dbReference>
<dbReference type="Gene3D" id="1.10.1740.10">
    <property type="match status" value="1"/>
</dbReference>
<dbReference type="SUPFAM" id="SSF51735">
    <property type="entry name" value="NAD(P)-binding Rossmann-fold domains"/>
    <property type="match status" value="1"/>
</dbReference>
<feature type="binding site" evidence="9">
    <location>
        <position position="175"/>
    </location>
    <ligand>
        <name>1-deoxy-D-xylulose 5-phosphate</name>
        <dbReference type="ChEBI" id="CHEBI:57792"/>
    </ligand>
</feature>